<gene>
    <name evidence="1" type="ORF">AVEN_187879_1</name>
</gene>
<keyword evidence="2" id="KW-1185">Reference proteome</keyword>
<dbReference type="AlphaFoldDB" id="A0A4Y2CVM5"/>
<proteinExistence type="predicted"/>
<protein>
    <submittedName>
        <fullName evidence="1">Uncharacterized protein</fullName>
    </submittedName>
</protein>
<reference evidence="1 2" key="1">
    <citation type="journal article" date="2019" name="Sci. Rep.">
        <title>Orb-weaving spider Araneus ventricosus genome elucidates the spidroin gene catalogue.</title>
        <authorList>
            <person name="Kono N."/>
            <person name="Nakamura H."/>
            <person name="Ohtoshi R."/>
            <person name="Moran D.A.P."/>
            <person name="Shinohara A."/>
            <person name="Yoshida Y."/>
            <person name="Fujiwara M."/>
            <person name="Mori M."/>
            <person name="Tomita M."/>
            <person name="Arakawa K."/>
        </authorList>
    </citation>
    <scope>NUCLEOTIDE SEQUENCE [LARGE SCALE GENOMIC DNA]</scope>
</reference>
<dbReference type="EMBL" id="BGPR01000241">
    <property type="protein sequence ID" value="GBM07335.1"/>
    <property type="molecule type" value="Genomic_DNA"/>
</dbReference>
<evidence type="ECO:0000313" key="2">
    <source>
        <dbReference type="Proteomes" id="UP000499080"/>
    </source>
</evidence>
<dbReference type="Proteomes" id="UP000499080">
    <property type="component" value="Unassembled WGS sequence"/>
</dbReference>
<comment type="caution">
    <text evidence="1">The sequence shown here is derived from an EMBL/GenBank/DDBJ whole genome shotgun (WGS) entry which is preliminary data.</text>
</comment>
<sequence>MNAVSIPGSEELEVLSPSCIEIVQDYVPPIGISEKNLIHTPKRHKKRCMGDPLNLVLDILASYSEATRRLFLDRLRHFELWSGDQDDIPSPSFCTSPPGLRLTLDGFNVYQVRIHGGSSVKLGLEPATRR</sequence>
<name>A0A4Y2CVM5_ARAVE</name>
<evidence type="ECO:0000313" key="1">
    <source>
        <dbReference type="EMBL" id="GBM07335.1"/>
    </source>
</evidence>
<organism evidence="1 2">
    <name type="scientific">Araneus ventricosus</name>
    <name type="common">Orbweaver spider</name>
    <name type="synonym">Epeira ventricosa</name>
    <dbReference type="NCBI Taxonomy" id="182803"/>
    <lineage>
        <taxon>Eukaryota</taxon>
        <taxon>Metazoa</taxon>
        <taxon>Ecdysozoa</taxon>
        <taxon>Arthropoda</taxon>
        <taxon>Chelicerata</taxon>
        <taxon>Arachnida</taxon>
        <taxon>Araneae</taxon>
        <taxon>Araneomorphae</taxon>
        <taxon>Entelegynae</taxon>
        <taxon>Araneoidea</taxon>
        <taxon>Araneidae</taxon>
        <taxon>Araneus</taxon>
    </lineage>
</organism>
<accession>A0A4Y2CVM5</accession>